<reference evidence="1 2" key="1">
    <citation type="submission" date="2015-01" db="EMBL/GenBank/DDBJ databases">
        <title>Draft genome sequence of Rickettsia monacensis strain IrR/Munich.</title>
        <authorList>
            <person name="Felsheim R.F."/>
            <person name="Johnson S.L."/>
            <person name="Kurtti T.J."/>
            <person name="Munderloh U.G."/>
        </authorList>
    </citation>
    <scope>NUCLEOTIDE SEQUENCE [LARGE SCALE GENOMIC DNA]</scope>
    <source>
        <strain evidence="1 2">IrR/Munich</strain>
    </source>
</reference>
<evidence type="ECO:0000313" key="2">
    <source>
        <dbReference type="Proteomes" id="UP000018149"/>
    </source>
</evidence>
<evidence type="ECO:0000313" key="1">
    <source>
        <dbReference type="EMBL" id="CEO16434.1"/>
    </source>
</evidence>
<dbReference type="AlphaFoldDB" id="A0A0B7J2E3"/>
<dbReference type="KEGG" id="rmc:RMONA_00025"/>
<dbReference type="HOGENOM" id="CLU_2540436_0_0_5"/>
<dbReference type="STRING" id="109232.RMONA_00025"/>
<dbReference type="Proteomes" id="UP000018149">
    <property type="component" value="Chromosome I"/>
</dbReference>
<organism evidence="1 2">
    <name type="scientific">Rickettsia monacensis</name>
    <dbReference type="NCBI Taxonomy" id="109232"/>
    <lineage>
        <taxon>Bacteria</taxon>
        <taxon>Pseudomonadati</taxon>
        <taxon>Pseudomonadota</taxon>
        <taxon>Alphaproteobacteria</taxon>
        <taxon>Rickettsiales</taxon>
        <taxon>Rickettsiaceae</taxon>
        <taxon>Rickettsieae</taxon>
        <taxon>Rickettsia</taxon>
        <taxon>spotted fever group</taxon>
    </lineage>
</organism>
<proteinExistence type="predicted"/>
<dbReference type="EMBL" id="LN794217">
    <property type="protein sequence ID" value="CEO16434.1"/>
    <property type="molecule type" value="Genomic_DNA"/>
</dbReference>
<gene>
    <name evidence="1" type="ORF">RMONA_00025</name>
</gene>
<sequence>MLINCIMVTSRALIKSYLKYIEQLTPYMPQKGEYMEIANSTGKPEVIEIISKHLQPLLDGSIEHHQESSLIQVDINEYTNEIPLMGDQL</sequence>
<keyword evidence="2" id="KW-1185">Reference proteome</keyword>
<accession>A0A0B7J2E3</accession>
<protein>
    <submittedName>
        <fullName evidence="1">Uncharacterized protein</fullName>
    </submittedName>
</protein>
<reference evidence="1 2" key="2">
    <citation type="submission" date="2015-01" db="EMBL/GenBank/DDBJ databases">
        <authorList>
            <person name="Felsheim R."/>
        </authorList>
    </citation>
    <scope>NUCLEOTIDE SEQUENCE [LARGE SCALE GENOMIC DNA]</scope>
    <source>
        <strain evidence="1 2">IrR/Munich</strain>
    </source>
</reference>
<name>A0A0B7J2E3_9RICK</name>